<gene>
    <name evidence="8" type="ORF">H6A20_02515</name>
</gene>
<feature type="transmembrane region" description="Helical" evidence="6">
    <location>
        <begin position="266"/>
        <end position="285"/>
    </location>
</feature>
<feature type="transmembrane region" description="Helical" evidence="6">
    <location>
        <begin position="188"/>
        <end position="208"/>
    </location>
</feature>
<dbReference type="EMBL" id="JACJKS010000003">
    <property type="protein sequence ID" value="MBM6947539.1"/>
    <property type="molecule type" value="Genomic_DNA"/>
</dbReference>
<evidence type="ECO:0000256" key="3">
    <source>
        <dbReference type="ARBA" id="ARBA00022692"/>
    </source>
</evidence>
<reference evidence="8" key="2">
    <citation type="journal article" date="2021" name="Sci. Rep.">
        <title>The distribution of antibiotic resistance genes in chicken gut microbiota commensals.</title>
        <authorList>
            <person name="Juricova H."/>
            <person name="Matiasovicova J."/>
            <person name="Kubasova T."/>
            <person name="Cejkova D."/>
            <person name="Rychlik I."/>
        </authorList>
    </citation>
    <scope>NUCLEOTIDE SEQUENCE</scope>
    <source>
        <strain evidence="8">An582</strain>
    </source>
</reference>
<keyword evidence="3 6" id="KW-0812">Transmembrane</keyword>
<feature type="transmembrane region" description="Helical" evidence="6">
    <location>
        <begin position="18"/>
        <end position="36"/>
    </location>
</feature>
<dbReference type="RefSeq" id="WP_204905595.1">
    <property type="nucleotide sequence ID" value="NZ_JACJKS010000003.1"/>
</dbReference>
<sequence length="384" mass="42214">MTVFRGFIKLALRQLHMLLLYVAVFVTIAVIVQLSLREEGTDTFEMTSLPVAVEDRDGGAAAEGLKEYLGQIHRVTEWEGDLTGLQEKMFYRDIYYLVRIPENFEAACLAGQEKLEVTKIPGTTSAYYVDSQISAWLREMKAMLAAGYGTQEACALVLQAQSGAGSVRMLDESGYGGEPAPHAFLFQYLPYMVLSILCYGAAFIMIAFRKEEVRRRLLVSPVPRLRQNLGLMAGYLVLGEAVWVISLILPVTLYRGDFLSDGNLPYYMANVTALVLVSLSIAYVIGMLVKNADIVNGVVNVVTLGMCFLCGVFVSMDVLAEGVRRAAAFLPVYWYETVNGILSDHASLTAGQRAEVLQGLGLQLLFAAAIFGVGMAVSRYRETD</sequence>
<keyword evidence="2" id="KW-1003">Cell membrane</keyword>
<evidence type="ECO:0000313" key="8">
    <source>
        <dbReference type="EMBL" id="MBM6947539.1"/>
    </source>
</evidence>
<evidence type="ECO:0000259" key="7">
    <source>
        <dbReference type="Pfam" id="PF12698"/>
    </source>
</evidence>
<dbReference type="PANTHER" id="PTHR30294">
    <property type="entry name" value="MEMBRANE COMPONENT OF ABC TRANSPORTER YHHJ-RELATED"/>
    <property type="match status" value="1"/>
</dbReference>
<dbReference type="Gene3D" id="3.40.1710.10">
    <property type="entry name" value="abc type-2 transporter like domain"/>
    <property type="match status" value="1"/>
</dbReference>
<dbReference type="Pfam" id="PF12698">
    <property type="entry name" value="ABC2_membrane_3"/>
    <property type="match status" value="1"/>
</dbReference>
<dbReference type="InterPro" id="IPR051449">
    <property type="entry name" value="ABC-2_transporter_component"/>
</dbReference>
<protein>
    <submittedName>
        <fullName evidence="8">ABC transporter permease</fullName>
    </submittedName>
</protein>
<name>A0A938XB82_9CLOT</name>
<dbReference type="GO" id="GO:0140359">
    <property type="term" value="F:ABC-type transporter activity"/>
    <property type="evidence" value="ECO:0007669"/>
    <property type="project" value="InterPro"/>
</dbReference>
<comment type="caution">
    <text evidence="8">The sequence shown here is derived from an EMBL/GenBank/DDBJ whole genome shotgun (WGS) entry which is preliminary data.</text>
</comment>
<evidence type="ECO:0000256" key="4">
    <source>
        <dbReference type="ARBA" id="ARBA00022989"/>
    </source>
</evidence>
<evidence type="ECO:0000256" key="2">
    <source>
        <dbReference type="ARBA" id="ARBA00022475"/>
    </source>
</evidence>
<keyword evidence="4 6" id="KW-1133">Transmembrane helix</keyword>
<reference evidence="8" key="1">
    <citation type="submission" date="2020-08" db="EMBL/GenBank/DDBJ databases">
        <authorList>
            <person name="Cejkova D."/>
            <person name="Kubasova T."/>
            <person name="Jahodarova E."/>
            <person name="Rychlik I."/>
        </authorList>
    </citation>
    <scope>NUCLEOTIDE SEQUENCE</scope>
    <source>
        <strain evidence="8">An582</strain>
    </source>
</reference>
<dbReference type="Proteomes" id="UP000705508">
    <property type="component" value="Unassembled WGS sequence"/>
</dbReference>
<keyword evidence="5 6" id="KW-0472">Membrane</keyword>
<dbReference type="PANTHER" id="PTHR30294:SF29">
    <property type="entry name" value="MULTIDRUG ABC TRANSPORTER PERMEASE YBHS-RELATED"/>
    <property type="match status" value="1"/>
</dbReference>
<dbReference type="GO" id="GO:0005886">
    <property type="term" value="C:plasma membrane"/>
    <property type="evidence" value="ECO:0007669"/>
    <property type="project" value="UniProtKB-SubCell"/>
</dbReference>
<feature type="domain" description="ABC-2 type transporter transmembrane" evidence="7">
    <location>
        <begin position="18"/>
        <end position="369"/>
    </location>
</feature>
<evidence type="ECO:0000256" key="5">
    <source>
        <dbReference type="ARBA" id="ARBA00023136"/>
    </source>
</evidence>
<feature type="transmembrane region" description="Helical" evidence="6">
    <location>
        <begin position="356"/>
        <end position="377"/>
    </location>
</feature>
<feature type="transmembrane region" description="Helical" evidence="6">
    <location>
        <begin position="297"/>
        <end position="316"/>
    </location>
</feature>
<evidence type="ECO:0000256" key="1">
    <source>
        <dbReference type="ARBA" id="ARBA00004651"/>
    </source>
</evidence>
<proteinExistence type="predicted"/>
<evidence type="ECO:0000256" key="6">
    <source>
        <dbReference type="SAM" id="Phobius"/>
    </source>
</evidence>
<feature type="transmembrane region" description="Helical" evidence="6">
    <location>
        <begin position="229"/>
        <end position="254"/>
    </location>
</feature>
<dbReference type="AlphaFoldDB" id="A0A938XB82"/>
<accession>A0A938XB82</accession>
<dbReference type="InterPro" id="IPR013525">
    <property type="entry name" value="ABC2_TM"/>
</dbReference>
<comment type="subcellular location">
    <subcellularLocation>
        <location evidence="1">Cell membrane</location>
        <topology evidence="1">Multi-pass membrane protein</topology>
    </subcellularLocation>
</comment>
<evidence type="ECO:0000313" key="9">
    <source>
        <dbReference type="Proteomes" id="UP000705508"/>
    </source>
</evidence>
<organism evidence="8 9">
    <name type="scientific">Mordavella massiliensis</name>
    <dbReference type="NCBI Taxonomy" id="1871024"/>
    <lineage>
        <taxon>Bacteria</taxon>
        <taxon>Bacillati</taxon>
        <taxon>Bacillota</taxon>
        <taxon>Clostridia</taxon>
        <taxon>Eubacteriales</taxon>
        <taxon>Clostridiaceae</taxon>
        <taxon>Mordavella</taxon>
    </lineage>
</organism>